<keyword evidence="2" id="KW-0210">Decarboxylase</keyword>
<dbReference type="SUPFAM" id="SSF51735">
    <property type="entry name" value="NAD(P)-binding Rossmann-fold domains"/>
    <property type="match status" value="1"/>
</dbReference>
<gene>
    <name evidence="6" type="ORF">DW026_01825</name>
</gene>
<dbReference type="PANTHER" id="PTHR43078">
    <property type="entry name" value="UDP-GLUCURONIC ACID DECARBOXYLASE-RELATED"/>
    <property type="match status" value="1"/>
</dbReference>
<comment type="cofactor">
    <cofactor evidence="1">
        <name>NAD(+)</name>
        <dbReference type="ChEBI" id="CHEBI:57540"/>
    </cofactor>
</comment>
<organism evidence="6 7">
    <name type="scientific">Segatella copri</name>
    <dbReference type="NCBI Taxonomy" id="165179"/>
    <lineage>
        <taxon>Bacteria</taxon>
        <taxon>Pseudomonadati</taxon>
        <taxon>Bacteroidota</taxon>
        <taxon>Bacteroidia</taxon>
        <taxon>Bacteroidales</taxon>
        <taxon>Prevotellaceae</taxon>
        <taxon>Segatella</taxon>
    </lineage>
</organism>
<dbReference type="AlphaFoldDB" id="A0AA92VE68"/>
<dbReference type="Gene3D" id="3.40.50.720">
    <property type="entry name" value="NAD(P)-binding Rossmann-like Domain"/>
    <property type="match status" value="1"/>
</dbReference>
<evidence type="ECO:0000256" key="2">
    <source>
        <dbReference type="ARBA" id="ARBA00022793"/>
    </source>
</evidence>
<evidence type="ECO:0000256" key="3">
    <source>
        <dbReference type="ARBA" id="ARBA00023027"/>
    </source>
</evidence>
<dbReference type="GO" id="GO:0048040">
    <property type="term" value="F:UDP-glucuronate decarboxylase activity"/>
    <property type="evidence" value="ECO:0007669"/>
    <property type="project" value="TreeGrafter"/>
</dbReference>
<evidence type="ECO:0000313" key="7">
    <source>
        <dbReference type="Proteomes" id="UP000283672"/>
    </source>
</evidence>
<dbReference type="PANTHER" id="PTHR43078:SF6">
    <property type="entry name" value="UDP-GLUCURONIC ACID DECARBOXYLASE 1"/>
    <property type="match status" value="1"/>
</dbReference>
<feature type="domain" description="NAD-dependent epimerase/dehydratase" evidence="5">
    <location>
        <begin position="46"/>
        <end position="299"/>
    </location>
</feature>
<dbReference type="Proteomes" id="UP000283672">
    <property type="component" value="Unassembled WGS sequence"/>
</dbReference>
<proteinExistence type="predicted"/>
<dbReference type="GO" id="GO:0005737">
    <property type="term" value="C:cytoplasm"/>
    <property type="evidence" value="ECO:0007669"/>
    <property type="project" value="TreeGrafter"/>
</dbReference>
<evidence type="ECO:0000313" key="6">
    <source>
        <dbReference type="EMBL" id="RHL41603.1"/>
    </source>
</evidence>
<dbReference type="InterPro" id="IPR036291">
    <property type="entry name" value="NAD(P)-bd_dom_sf"/>
</dbReference>
<evidence type="ECO:0000256" key="4">
    <source>
        <dbReference type="ARBA" id="ARBA00023239"/>
    </source>
</evidence>
<dbReference type="EMBL" id="QROP01000003">
    <property type="protein sequence ID" value="RHL41603.1"/>
    <property type="molecule type" value="Genomic_DNA"/>
</dbReference>
<dbReference type="InterPro" id="IPR001509">
    <property type="entry name" value="Epimerase_deHydtase"/>
</dbReference>
<dbReference type="GO" id="GO:0070403">
    <property type="term" value="F:NAD+ binding"/>
    <property type="evidence" value="ECO:0007669"/>
    <property type="project" value="InterPro"/>
</dbReference>
<sequence length="376" mass="42401">MRTSRFSVSDKDREQMKHNEIELEDWKDFAKNFPLYGQLRNKAIGITGATGLLGSCMVHCLEELDRQHGLNLTIVCFVRNEEKAQQVLGHPQEEAHSAEVLGKNFVILKHDFSKTEEMPQEVHIDYLVHFASPTASQYFVSKPVETMMTDFDGTAQLLRFALRQNTASIVNVSSLEVYGSIYDDSHPLSEEEQGYIHLSDTRSSYPVAKRAAECLCHAYAREYGVHVKTARLAQTFGAGVTADDNRVFAQFARNIIAGEDIVLHTTGELSRCYCYTVDAIEAILFILLKGEDGEAYNVANESTYISIIDMAKFLCNTFNPDIQPVIQLKEGMGYSPMTRLRLSCSKVHQLGWTPRYDMKTMFQRLINSLKASSASH</sequence>
<keyword evidence="4" id="KW-0456">Lyase</keyword>
<dbReference type="GO" id="GO:0042732">
    <property type="term" value="P:D-xylose metabolic process"/>
    <property type="evidence" value="ECO:0007669"/>
    <property type="project" value="InterPro"/>
</dbReference>
<reference evidence="6 7" key="1">
    <citation type="submission" date="2018-08" db="EMBL/GenBank/DDBJ databases">
        <title>A genome reference for cultivated species of the human gut microbiota.</title>
        <authorList>
            <person name="Zou Y."/>
            <person name="Xue W."/>
            <person name="Luo G."/>
        </authorList>
    </citation>
    <scope>NUCLEOTIDE SEQUENCE [LARGE SCALE GENOMIC DNA]</scope>
    <source>
        <strain evidence="6 7">AF38-11</strain>
    </source>
</reference>
<dbReference type="Pfam" id="PF01370">
    <property type="entry name" value="Epimerase"/>
    <property type="match status" value="1"/>
</dbReference>
<evidence type="ECO:0000259" key="5">
    <source>
        <dbReference type="Pfam" id="PF01370"/>
    </source>
</evidence>
<comment type="caution">
    <text evidence="6">The sequence shown here is derived from an EMBL/GenBank/DDBJ whole genome shotgun (WGS) entry which is preliminary data.</text>
</comment>
<protein>
    <submittedName>
        <fullName evidence="6">NAD-dependent epimerase/dehydratase family protein</fullName>
    </submittedName>
</protein>
<keyword evidence="3" id="KW-0520">NAD</keyword>
<accession>A0AA92VE68</accession>
<name>A0AA92VE68_9BACT</name>
<dbReference type="InterPro" id="IPR044516">
    <property type="entry name" value="UXS-like"/>
</dbReference>
<evidence type="ECO:0000256" key="1">
    <source>
        <dbReference type="ARBA" id="ARBA00001911"/>
    </source>
</evidence>